<comment type="similarity">
    <text evidence="2">Belongs to the MscS (TC 1.A.23) family.</text>
</comment>
<evidence type="ECO:0000313" key="10">
    <source>
        <dbReference type="EMBL" id="KEO56500.1"/>
    </source>
</evidence>
<accession>A0A074JKS8</accession>
<dbReference type="eggNOG" id="COG3264">
    <property type="taxonomic scope" value="Bacteria"/>
</dbReference>
<dbReference type="Gene3D" id="3.30.70.100">
    <property type="match status" value="1"/>
</dbReference>
<feature type="transmembrane region" description="Helical" evidence="7">
    <location>
        <begin position="95"/>
        <end position="119"/>
    </location>
</feature>
<evidence type="ECO:0000256" key="2">
    <source>
        <dbReference type="ARBA" id="ARBA00008017"/>
    </source>
</evidence>
<dbReference type="InterPro" id="IPR052702">
    <property type="entry name" value="MscS-like_channel"/>
</dbReference>
<dbReference type="STRING" id="1353537.TP2_02940"/>
<sequence>MDELIARIRPYGETAWAWAQTPAAWGQVAALALVVVLTGMLARLLRPRLRVWLTPLAGTRALRAVIRRQILRLMPLLWPLLAAGLALLAESILTSIFGTAGIVGFAKRVFLFLAVRTYVRDVLKDPFLRTFGRFLVLPIALVYVVGLLPAASTALANIKVPLGNLSFDLLWVVKFGLFGGLIFWFGRWSNERSQSYIETQEELRPATRILAIKAAEIVIFGAAFLILMNVMGVDLTTLAVLGGALGVGIGLGLQQIASNFISGIILLLEGQATVGDYVELDGGEQGTIVKMTMRSIILETFDGKWIVVPNEHFITTRVVNYSDQGSANRLEAPFSVSYETDINRVPEIVERAVATHPAVLSTPQAPDCELRGFGESGIDFAVEFWVSGLDDGPHKYTSDVLFLIWNALKAEGIEIPYPRRVIEMRGAGAAQLAAPQGG</sequence>
<dbReference type="InterPro" id="IPR011066">
    <property type="entry name" value="MscS_channel_C_sf"/>
</dbReference>
<keyword evidence="3" id="KW-1003">Cell membrane</keyword>
<dbReference type="Gene3D" id="2.30.30.60">
    <property type="match status" value="1"/>
</dbReference>
<name>A0A074JKS8_9RHOB</name>
<feature type="transmembrane region" description="Helical" evidence="7">
    <location>
        <begin position="169"/>
        <end position="188"/>
    </location>
</feature>
<keyword evidence="6 7" id="KW-0472">Membrane</keyword>
<evidence type="ECO:0000256" key="7">
    <source>
        <dbReference type="SAM" id="Phobius"/>
    </source>
</evidence>
<feature type="domain" description="Mechanosensitive ion channel MscS" evidence="8">
    <location>
        <begin position="256"/>
        <end position="322"/>
    </location>
</feature>
<comment type="caution">
    <text evidence="10">The sequence shown here is derived from an EMBL/GenBank/DDBJ whole genome shotgun (WGS) entry which is preliminary data.</text>
</comment>
<dbReference type="Proteomes" id="UP000027432">
    <property type="component" value="Unassembled WGS sequence"/>
</dbReference>
<feature type="domain" description="Mechanosensitive ion channel MscS C-terminal" evidence="9">
    <location>
        <begin position="331"/>
        <end position="415"/>
    </location>
</feature>
<dbReference type="InterPro" id="IPR010920">
    <property type="entry name" value="LSM_dom_sf"/>
</dbReference>
<evidence type="ECO:0000259" key="9">
    <source>
        <dbReference type="Pfam" id="PF21082"/>
    </source>
</evidence>
<evidence type="ECO:0000256" key="6">
    <source>
        <dbReference type="ARBA" id="ARBA00023136"/>
    </source>
</evidence>
<dbReference type="AlphaFoldDB" id="A0A074JKS8"/>
<dbReference type="Pfam" id="PF00924">
    <property type="entry name" value="MS_channel_2nd"/>
    <property type="match status" value="1"/>
</dbReference>
<comment type="subcellular location">
    <subcellularLocation>
        <location evidence="1">Cell membrane</location>
        <topology evidence="1">Multi-pass membrane protein</topology>
    </subcellularLocation>
</comment>
<evidence type="ECO:0000256" key="1">
    <source>
        <dbReference type="ARBA" id="ARBA00004651"/>
    </source>
</evidence>
<dbReference type="InterPro" id="IPR011014">
    <property type="entry name" value="MscS_channel_TM-2"/>
</dbReference>
<protein>
    <recommendedName>
        <fullName evidence="12">Mechanosensitive ion channel protein MscS</fullName>
    </recommendedName>
</protein>
<feature type="transmembrane region" description="Helical" evidence="7">
    <location>
        <begin position="209"/>
        <end position="229"/>
    </location>
</feature>
<feature type="transmembrane region" description="Helical" evidence="7">
    <location>
        <begin position="24"/>
        <end position="45"/>
    </location>
</feature>
<keyword evidence="4 7" id="KW-0812">Transmembrane</keyword>
<gene>
    <name evidence="10" type="ORF">TP2_02940</name>
</gene>
<evidence type="ECO:0008006" key="12">
    <source>
        <dbReference type="Google" id="ProtNLM"/>
    </source>
</evidence>
<dbReference type="InterPro" id="IPR006685">
    <property type="entry name" value="MscS_channel_2nd"/>
</dbReference>
<dbReference type="InterPro" id="IPR023408">
    <property type="entry name" value="MscS_beta-dom_sf"/>
</dbReference>
<feature type="transmembrane region" description="Helical" evidence="7">
    <location>
        <begin position="70"/>
        <end position="89"/>
    </location>
</feature>
<dbReference type="EMBL" id="AUND01000001">
    <property type="protein sequence ID" value="KEO56500.1"/>
    <property type="molecule type" value="Genomic_DNA"/>
</dbReference>
<evidence type="ECO:0000256" key="3">
    <source>
        <dbReference type="ARBA" id="ARBA00022475"/>
    </source>
</evidence>
<evidence type="ECO:0000256" key="5">
    <source>
        <dbReference type="ARBA" id="ARBA00022989"/>
    </source>
</evidence>
<keyword evidence="5 7" id="KW-1133">Transmembrane helix</keyword>
<dbReference type="GO" id="GO:0008381">
    <property type="term" value="F:mechanosensitive monoatomic ion channel activity"/>
    <property type="evidence" value="ECO:0007669"/>
    <property type="project" value="UniProtKB-ARBA"/>
</dbReference>
<dbReference type="PANTHER" id="PTHR30347">
    <property type="entry name" value="POTASSIUM CHANNEL RELATED"/>
    <property type="match status" value="1"/>
</dbReference>
<feature type="transmembrane region" description="Helical" evidence="7">
    <location>
        <begin position="131"/>
        <end position="149"/>
    </location>
</feature>
<evidence type="ECO:0000313" key="11">
    <source>
        <dbReference type="Proteomes" id="UP000027432"/>
    </source>
</evidence>
<evidence type="ECO:0000256" key="4">
    <source>
        <dbReference type="ARBA" id="ARBA00022692"/>
    </source>
</evidence>
<dbReference type="SUPFAM" id="SSF50182">
    <property type="entry name" value="Sm-like ribonucleoproteins"/>
    <property type="match status" value="1"/>
</dbReference>
<keyword evidence="11" id="KW-1185">Reference proteome</keyword>
<proteinExistence type="inferred from homology"/>
<dbReference type="SUPFAM" id="SSF82689">
    <property type="entry name" value="Mechanosensitive channel protein MscS (YggB), C-terminal domain"/>
    <property type="match status" value="1"/>
</dbReference>
<dbReference type="Pfam" id="PF21082">
    <property type="entry name" value="MS_channel_3rd"/>
    <property type="match status" value="1"/>
</dbReference>
<dbReference type="RefSeq" id="WP_038073031.1">
    <property type="nucleotide sequence ID" value="NZ_AUND01000001.1"/>
</dbReference>
<evidence type="ECO:0000259" key="8">
    <source>
        <dbReference type="Pfam" id="PF00924"/>
    </source>
</evidence>
<reference evidence="10 11" key="1">
    <citation type="submission" date="2013-07" db="EMBL/GenBank/DDBJ databases">
        <title>Thioclava pacifica DSM 10166 Genome Sequencing.</title>
        <authorList>
            <person name="Lai Q."/>
            <person name="Shao Z."/>
        </authorList>
    </citation>
    <scope>NUCLEOTIDE SEQUENCE [LARGE SCALE GENOMIC DNA]</scope>
    <source>
        <strain evidence="10 11">DSM 10166</strain>
    </source>
</reference>
<dbReference type="Gene3D" id="1.10.287.1260">
    <property type="match status" value="1"/>
</dbReference>
<organism evidence="10 11">
    <name type="scientific">Thioclava pacifica DSM 10166</name>
    <dbReference type="NCBI Taxonomy" id="1353537"/>
    <lineage>
        <taxon>Bacteria</taxon>
        <taxon>Pseudomonadati</taxon>
        <taxon>Pseudomonadota</taxon>
        <taxon>Alphaproteobacteria</taxon>
        <taxon>Rhodobacterales</taxon>
        <taxon>Paracoccaceae</taxon>
        <taxon>Thioclava</taxon>
    </lineage>
</organism>
<dbReference type="GO" id="GO:0005886">
    <property type="term" value="C:plasma membrane"/>
    <property type="evidence" value="ECO:0007669"/>
    <property type="project" value="UniProtKB-SubCell"/>
</dbReference>
<dbReference type="SUPFAM" id="SSF82861">
    <property type="entry name" value="Mechanosensitive channel protein MscS (YggB), transmembrane region"/>
    <property type="match status" value="1"/>
</dbReference>
<dbReference type="PANTHER" id="PTHR30347:SF1">
    <property type="entry name" value="MECHANOSENSITIVE CHANNEL MSCK"/>
    <property type="match status" value="1"/>
</dbReference>
<dbReference type="OrthoDB" id="9799209at2"/>
<dbReference type="InterPro" id="IPR049278">
    <property type="entry name" value="MS_channel_C"/>
</dbReference>